<sequence length="210" mass="23252">MYLTAAELSQTSAAPIYFEPGIISLGANEVFVDGGAYIGDTAEEFIKQTKIENTGGYRHIYSFEPDESAREKAIRNLQKYENIDVIGKGLWICDTELKFFSDGGNAGSTFVTGVRTVSVPVTSIDSFFEGKPSDELPTFIKMDIEGAEKEALIGAENVIRQKHPKLAVCVYHKPEDIYEPPKLISEIDPSYQFTLRQCADGIFDTVLYAV</sequence>
<name>A0A2C6MDI5_9FIRM</name>
<gene>
    <name evidence="2" type="ORF">P378_16760</name>
</gene>
<protein>
    <recommendedName>
        <fullName evidence="1">Methyltransferase FkbM domain-containing protein</fullName>
    </recommendedName>
</protein>
<dbReference type="OrthoDB" id="5329963at2"/>
<evidence type="ECO:0000259" key="1">
    <source>
        <dbReference type="Pfam" id="PF05050"/>
    </source>
</evidence>
<dbReference type="Proteomes" id="UP000222564">
    <property type="component" value="Unassembled WGS sequence"/>
</dbReference>
<dbReference type="Gene3D" id="3.40.50.150">
    <property type="entry name" value="Vaccinia Virus protein VP39"/>
    <property type="match status" value="1"/>
</dbReference>
<dbReference type="InterPro" id="IPR006342">
    <property type="entry name" value="FkbM_mtfrase"/>
</dbReference>
<proteinExistence type="predicted"/>
<reference evidence="2 3" key="1">
    <citation type="submission" date="2013-09" db="EMBL/GenBank/DDBJ databases">
        <title>Biodegradation of hydrocarbons in the deep terrestrial subsurface : characterization of a microbial consortium composed of two Desulfotomaculum species originating from a deep geological formation.</title>
        <authorList>
            <person name="Aullo T."/>
            <person name="Berlendis S."/>
            <person name="Lascourreges J.-F."/>
            <person name="Dessort D."/>
            <person name="Saint-Laurent S."/>
            <person name="Schraauwers B."/>
            <person name="Mas J."/>
            <person name="Magot M."/>
            <person name="Ranchou-Peyruse A."/>
        </authorList>
    </citation>
    <scope>NUCLEOTIDE SEQUENCE [LARGE SCALE GENOMIC DNA]</scope>
    <source>
        <strain evidence="2 3">Bs107</strain>
    </source>
</reference>
<dbReference type="RefSeq" id="WP_099083824.1">
    <property type="nucleotide sequence ID" value="NZ_AWQQ01000095.1"/>
</dbReference>
<dbReference type="EMBL" id="AWQQ01000095">
    <property type="protein sequence ID" value="PHJ37346.1"/>
    <property type="molecule type" value="Genomic_DNA"/>
</dbReference>
<dbReference type="AlphaFoldDB" id="A0A2C6MDI5"/>
<organism evidence="2 3">
    <name type="scientific">Desulforamulus profundi</name>
    <dbReference type="NCBI Taxonomy" id="1383067"/>
    <lineage>
        <taxon>Bacteria</taxon>
        <taxon>Bacillati</taxon>
        <taxon>Bacillota</taxon>
        <taxon>Clostridia</taxon>
        <taxon>Eubacteriales</taxon>
        <taxon>Peptococcaceae</taxon>
        <taxon>Desulforamulus</taxon>
    </lineage>
</organism>
<feature type="domain" description="Methyltransferase FkbM" evidence="1">
    <location>
        <begin position="33"/>
        <end position="174"/>
    </location>
</feature>
<dbReference type="Pfam" id="PF05050">
    <property type="entry name" value="Methyltransf_21"/>
    <property type="match status" value="1"/>
</dbReference>
<dbReference type="NCBIfam" id="TIGR01444">
    <property type="entry name" value="fkbM_fam"/>
    <property type="match status" value="1"/>
</dbReference>
<dbReference type="SUPFAM" id="SSF53335">
    <property type="entry name" value="S-adenosyl-L-methionine-dependent methyltransferases"/>
    <property type="match status" value="1"/>
</dbReference>
<evidence type="ECO:0000313" key="3">
    <source>
        <dbReference type="Proteomes" id="UP000222564"/>
    </source>
</evidence>
<evidence type="ECO:0000313" key="2">
    <source>
        <dbReference type="EMBL" id="PHJ37346.1"/>
    </source>
</evidence>
<keyword evidence="3" id="KW-1185">Reference proteome</keyword>
<comment type="caution">
    <text evidence="2">The sequence shown here is derived from an EMBL/GenBank/DDBJ whole genome shotgun (WGS) entry which is preliminary data.</text>
</comment>
<accession>A0A2C6MDI5</accession>
<dbReference type="InterPro" id="IPR029063">
    <property type="entry name" value="SAM-dependent_MTases_sf"/>
</dbReference>